<evidence type="ECO:0000259" key="1">
    <source>
        <dbReference type="PROSITE" id="PS51186"/>
    </source>
</evidence>
<sequence length="155" mass="17597">MELIIYDQSYNPIIQTYQLTEDQLMFTGTPEESILKAEKDLGRYPILALENDKLVTFFVLHINEGVKPYTNNEKAILIRAFSTDTREQGKGYASQSLQLLPPFIKSHFPGVNEIVLAVNVRNIAAQRLYKKCGFADEGKRTMGPSGELIVMSYYL</sequence>
<gene>
    <name evidence="2" type="ORF">CWS20_01485</name>
</gene>
<dbReference type="Proteomes" id="UP000233343">
    <property type="component" value="Unassembled WGS sequence"/>
</dbReference>
<dbReference type="Gene3D" id="3.40.630.30">
    <property type="match status" value="1"/>
</dbReference>
<dbReference type="AlphaFoldDB" id="A0A2N0ZMP2"/>
<comment type="caution">
    <text evidence="2">The sequence shown here is derived from an EMBL/GenBank/DDBJ whole genome shotgun (WGS) entry which is preliminary data.</text>
</comment>
<evidence type="ECO:0000313" key="3">
    <source>
        <dbReference type="Proteomes" id="UP000233343"/>
    </source>
</evidence>
<proteinExistence type="predicted"/>
<dbReference type="GO" id="GO:0016747">
    <property type="term" value="F:acyltransferase activity, transferring groups other than amino-acyl groups"/>
    <property type="evidence" value="ECO:0007669"/>
    <property type="project" value="InterPro"/>
</dbReference>
<name>A0A2N0ZMP2_9BACI</name>
<evidence type="ECO:0000313" key="2">
    <source>
        <dbReference type="EMBL" id="PKG30778.1"/>
    </source>
</evidence>
<keyword evidence="3" id="KW-1185">Reference proteome</keyword>
<dbReference type="InterPro" id="IPR000182">
    <property type="entry name" value="GNAT_dom"/>
</dbReference>
<accession>A0A2N0ZMP2</accession>
<dbReference type="Pfam" id="PF00583">
    <property type="entry name" value="Acetyltransf_1"/>
    <property type="match status" value="1"/>
</dbReference>
<organism evidence="2 3">
    <name type="scientific">Cytobacillus horneckiae</name>
    <dbReference type="NCBI Taxonomy" id="549687"/>
    <lineage>
        <taxon>Bacteria</taxon>
        <taxon>Bacillati</taxon>
        <taxon>Bacillota</taxon>
        <taxon>Bacilli</taxon>
        <taxon>Bacillales</taxon>
        <taxon>Bacillaceae</taxon>
        <taxon>Cytobacillus</taxon>
    </lineage>
</organism>
<keyword evidence="2" id="KW-0808">Transferase</keyword>
<reference evidence="2 3" key="1">
    <citation type="journal article" date="2010" name="Int. J. Syst. Evol. Microbiol.">
        <title>Bacillus horneckiae sp. nov., isolated from a spacecraft-assembly clean room.</title>
        <authorList>
            <person name="Vaishampayan P."/>
            <person name="Probst A."/>
            <person name="Krishnamurthi S."/>
            <person name="Ghosh S."/>
            <person name="Osman S."/>
            <person name="McDowall A."/>
            <person name="Ruckmani A."/>
            <person name="Mayilraj S."/>
            <person name="Venkateswaran K."/>
        </authorList>
    </citation>
    <scope>NUCLEOTIDE SEQUENCE [LARGE SCALE GENOMIC DNA]</scope>
    <source>
        <strain evidence="3">1PO1SC</strain>
    </source>
</reference>
<feature type="domain" description="N-acetyltransferase" evidence="1">
    <location>
        <begin position="3"/>
        <end position="155"/>
    </location>
</feature>
<dbReference type="RefSeq" id="WP_066193669.1">
    <property type="nucleotide sequence ID" value="NZ_JARMMB010000022.1"/>
</dbReference>
<dbReference type="InterPro" id="IPR016181">
    <property type="entry name" value="Acyl_CoA_acyltransferase"/>
</dbReference>
<dbReference type="EMBL" id="PISD01000005">
    <property type="protein sequence ID" value="PKG30778.1"/>
    <property type="molecule type" value="Genomic_DNA"/>
</dbReference>
<dbReference type="PROSITE" id="PS51186">
    <property type="entry name" value="GNAT"/>
    <property type="match status" value="1"/>
</dbReference>
<protein>
    <submittedName>
        <fullName evidence="2">N-acetyltransferase</fullName>
    </submittedName>
</protein>
<dbReference type="SUPFAM" id="SSF55729">
    <property type="entry name" value="Acyl-CoA N-acyltransferases (Nat)"/>
    <property type="match status" value="1"/>
</dbReference>